<dbReference type="InterPro" id="IPR011256">
    <property type="entry name" value="Reg_factor_effector_dom_sf"/>
</dbReference>
<dbReference type="InterPro" id="IPR010499">
    <property type="entry name" value="AraC_E-bd"/>
</dbReference>
<organism evidence="2 3">
    <name type="scientific">Promethearchaeum syntrophicum</name>
    <dbReference type="NCBI Taxonomy" id="2594042"/>
    <lineage>
        <taxon>Archaea</taxon>
        <taxon>Promethearchaeati</taxon>
        <taxon>Promethearchaeota</taxon>
        <taxon>Promethearchaeia</taxon>
        <taxon>Promethearchaeales</taxon>
        <taxon>Promethearchaeaceae</taxon>
        <taxon>Promethearchaeum</taxon>
    </lineage>
</organism>
<dbReference type="Proteomes" id="UP000321408">
    <property type="component" value="Chromosome"/>
</dbReference>
<dbReference type="EMBL" id="CP042905">
    <property type="protein sequence ID" value="QEE16221.1"/>
    <property type="molecule type" value="Genomic_DNA"/>
</dbReference>
<feature type="domain" description="AraC effector-binding" evidence="1">
    <location>
        <begin position="8"/>
        <end position="174"/>
    </location>
</feature>
<evidence type="ECO:0000313" key="2">
    <source>
        <dbReference type="EMBL" id="QEE16221.1"/>
    </source>
</evidence>
<protein>
    <submittedName>
        <fullName evidence="2">GyrI-like domain-containing protein</fullName>
    </submittedName>
</protein>
<dbReference type="RefSeq" id="WP_147663100.1">
    <property type="nucleotide sequence ID" value="NZ_CP042905.2"/>
</dbReference>
<sequence>MGTQNKDFIPIITEPIQLRLLGCEFYGNPFQSAGEWSSENEIGILWQRFLRYANKYKFIFEKLNQHPNYSYEIHFEPDNFSQTKKFYVFVGILIDYFDEIPLEFMIKQFPSTQYAEFTTKMTENTIAEYIFQDWLGSDKSEYTQAYPYVIQRYGIKFKGLDNPDSEIDWLIPVRKR</sequence>
<dbReference type="OrthoDB" id="66879at2157"/>
<dbReference type="AlphaFoldDB" id="A0A5B9DB52"/>
<dbReference type="InterPro" id="IPR029441">
    <property type="entry name" value="Cass2"/>
</dbReference>
<dbReference type="Pfam" id="PF14526">
    <property type="entry name" value="Cass2"/>
    <property type="match status" value="1"/>
</dbReference>
<gene>
    <name evidence="2" type="ORF">DSAG12_02051</name>
</gene>
<accession>A0A5B9DB52</accession>
<dbReference type="GeneID" id="41330041"/>
<dbReference type="KEGG" id="psyt:DSAG12_02051"/>
<evidence type="ECO:0000259" key="1">
    <source>
        <dbReference type="SMART" id="SM00871"/>
    </source>
</evidence>
<dbReference type="SMART" id="SM00871">
    <property type="entry name" value="AraC_E_bind"/>
    <property type="match status" value="1"/>
</dbReference>
<keyword evidence="3" id="KW-1185">Reference proteome</keyword>
<dbReference type="SUPFAM" id="SSF55136">
    <property type="entry name" value="Probable bacterial effector-binding domain"/>
    <property type="match status" value="1"/>
</dbReference>
<proteinExistence type="predicted"/>
<name>A0A5B9DB52_9ARCH</name>
<reference evidence="2 3" key="1">
    <citation type="journal article" date="2020" name="Nature">
        <title>Isolation of an archaeon at the prokaryote-eukaryote interface.</title>
        <authorList>
            <person name="Imachi H."/>
            <person name="Nobu M.K."/>
            <person name="Nakahara N."/>
            <person name="Morono Y."/>
            <person name="Ogawara M."/>
            <person name="Takaki Y."/>
            <person name="Takano Y."/>
            <person name="Uematsu K."/>
            <person name="Ikuta T."/>
            <person name="Ito M."/>
            <person name="Matsui Y."/>
            <person name="Miyazaki M."/>
            <person name="Murata K."/>
            <person name="Saito Y."/>
            <person name="Sakai S."/>
            <person name="Song C."/>
            <person name="Tasumi E."/>
            <person name="Yamanaka Y."/>
            <person name="Yamaguchi T."/>
            <person name="Kamagata Y."/>
            <person name="Tamaki H."/>
            <person name="Takai K."/>
        </authorList>
    </citation>
    <scope>NUCLEOTIDE SEQUENCE [LARGE SCALE GENOMIC DNA]</scope>
    <source>
        <strain evidence="2 3">MK-D1</strain>
    </source>
</reference>
<evidence type="ECO:0000313" key="3">
    <source>
        <dbReference type="Proteomes" id="UP000321408"/>
    </source>
</evidence>
<reference evidence="2 3" key="2">
    <citation type="journal article" date="2024" name="Int. J. Syst. Evol. Microbiol.">
        <title>Promethearchaeum syntrophicum gen. nov., sp. nov., an anaerobic, obligately syntrophic archaeon, the first isolate of the lineage 'Asgard' archaea, and proposal of the new archaeal phylum Promethearchaeota phyl. nov. and kingdom Promethearchaeati regn. nov.</title>
        <authorList>
            <person name="Imachi H."/>
            <person name="Nobu M.K."/>
            <person name="Kato S."/>
            <person name="Takaki Y."/>
            <person name="Miyazaki M."/>
            <person name="Miyata M."/>
            <person name="Ogawara M."/>
            <person name="Saito Y."/>
            <person name="Sakai S."/>
            <person name="Tahara Y.O."/>
            <person name="Takano Y."/>
            <person name="Tasumi E."/>
            <person name="Uematsu K."/>
            <person name="Yoshimura T."/>
            <person name="Itoh T."/>
            <person name="Ohkuma M."/>
            <person name="Takai K."/>
        </authorList>
    </citation>
    <scope>NUCLEOTIDE SEQUENCE [LARGE SCALE GENOMIC DNA]</scope>
    <source>
        <strain evidence="2 3">MK-D1</strain>
    </source>
</reference>
<dbReference type="Gene3D" id="3.20.80.10">
    <property type="entry name" value="Regulatory factor, effector binding domain"/>
    <property type="match status" value="1"/>
</dbReference>